<dbReference type="PIRSF" id="PIRSF006806">
    <property type="entry name" value="FTHF_cligase"/>
    <property type="match status" value="1"/>
</dbReference>
<dbReference type="Proteomes" id="UP000245711">
    <property type="component" value="Chromosome"/>
</dbReference>
<dbReference type="InterPro" id="IPR037171">
    <property type="entry name" value="NagB/RpiA_transferase-like"/>
</dbReference>
<feature type="binding site" evidence="4">
    <location>
        <position position="50"/>
    </location>
    <ligand>
        <name>substrate</name>
    </ligand>
</feature>
<gene>
    <name evidence="6" type="ORF">CBI38_23140</name>
</gene>
<dbReference type="NCBIfam" id="TIGR02727">
    <property type="entry name" value="MTHFS_bact"/>
    <property type="match status" value="1"/>
</dbReference>
<protein>
    <recommendedName>
        <fullName evidence="5">5-formyltetrahydrofolate cyclo-ligase</fullName>
        <ecNumber evidence="5">6.3.3.2</ecNumber>
    </recommendedName>
</protein>
<evidence type="ECO:0000256" key="1">
    <source>
        <dbReference type="ARBA" id="ARBA00010638"/>
    </source>
</evidence>
<evidence type="ECO:0000313" key="7">
    <source>
        <dbReference type="Proteomes" id="UP000245711"/>
    </source>
</evidence>
<feature type="binding site" evidence="4">
    <location>
        <begin position="6"/>
        <end position="10"/>
    </location>
    <ligand>
        <name>ATP</name>
        <dbReference type="ChEBI" id="CHEBI:30616"/>
    </ligand>
</feature>
<dbReference type="EMBL" id="CP021354">
    <property type="protein sequence ID" value="AWK74019.1"/>
    <property type="molecule type" value="Genomic_DNA"/>
</dbReference>
<evidence type="ECO:0000256" key="5">
    <source>
        <dbReference type="RuleBase" id="RU361279"/>
    </source>
</evidence>
<evidence type="ECO:0000313" key="6">
    <source>
        <dbReference type="EMBL" id="AWK74019.1"/>
    </source>
</evidence>
<sequence>MQARSKTEWREQVLSGRRALDSGVRAAEDRALAELVTVGVAGDSVVCAYVPTALEPGSVDLLDALASSVRRVLVPVTRGPGPLFWSEYTGARQLVDAPYGLLEPTGAVLAPEEIRTAEIVFVPALAVDRRGVRLGRGAGFYDRTLGLATPQTRLITVVRDEELVAELPEDPHDVRMGWALTPGSGLVRLGEDIESGPGRNAAE</sequence>
<dbReference type="Pfam" id="PF01812">
    <property type="entry name" value="5-FTHF_cyc-lig"/>
    <property type="match status" value="1"/>
</dbReference>
<keyword evidence="5" id="KW-0460">Magnesium</keyword>
<dbReference type="Gene3D" id="3.40.50.10420">
    <property type="entry name" value="NagB/RpiA/CoA transferase-like"/>
    <property type="match status" value="1"/>
</dbReference>
<dbReference type="GO" id="GO:0046872">
    <property type="term" value="F:metal ion binding"/>
    <property type="evidence" value="ECO:0007669"/>
    <property type="project" value="UniProtKB-KW"/>
</dbReference>
<feature type="binding site" evidence="4">
    <location>
        <begin position="133"/>
        <end position="141"/>
    </location>
    <ligand>
        <name>ATP</name>
        <dbReference type="ChEBI" id="CHEBI:30616"/>
    </ligand>
</feature>
<evidence type="ECO:0000256" key="2">
    <source>
        <dbReference type="ARBA" id="ARBA00022741"/>
    </source>
</evidence>
<dbReference type="RefSeq" id="WP_109332589.1">
    <property type="nucleotide sequence ID" value="NZ_CP021354.1"/>
</dbReference>
<dbReference type="EC" id="6.3.3.2" evidence="5"/>
<feature type="binding site" evidence="4">
    <location>
        <position position="55"/>
    </location>
    <ligand>
        <name>substrate</name>
    </ligand>
</feature>
<evidence type="ECO:0000256" key="3">
    <source>
        <dbReference type="ARBA" id="ARBA00022840"/>
    </source>
</evidence>
<evidence type="ECO:0000256" key="4">
    <source>
        <dbReference type="PIRSR" id="PIRSR006806-1"/>
    </source>
</evidence>
<reference evidence="6 7" key="1">
    <citation type="submission" date="2017-05" db="EMBL/GenBank/DDBJ databases">
        <title>Isolation of Rhodococcus sp. S2-17 biodegrading of BP-3.</title>
        <authorList>
            <person name="Lee Y."/>
            <person name="Kim K.H."/>
            <person name="Chun B.H."/>
            <person name="Jung H.S."/>
            <person name="Jeon C.O."/>
        </authorList>
    </citation>
    <scope>NUCLEOTIDE SEQUENCE [LARGE SCALE GENOMIC DNA]</scope>
    <source>
        <strain evidence="6 7">S2-17</strain>
    </source>
</reference>
<keyword evidence="5" id="KW-0479">Metal-binding</keyword>
<dbReference type="OrthoDB" id="3242798at2"/>
<dbReference type="InterPro" id="IPR024185">
    <property type="entry name" value="FTHF_cligase-like_sf"/>
</dbReference>
<keyword evidence="2 4" id="KW-0547">Nucleotide-binding</keyword>
<comment type="cofactor">
    <cofactor evidence="5">
        <name>Mg(2+)</name>
        <dbReference type="ChEBI" id="CHEBI:18420"/>
    </cofactor>
</comment>
<keyword evidence="3 4" id="KW-0067">ATP-binding</keyword>
<proteinExistence type="inferred from homology"/>
<dbReference type="GO" id="GO:0009396">
    <property type="term" value="P:folic acid-containing compound biosynthetic process"/>
    <property type="evidence" value="ECO:0007669"/>
    <property type="project" value="TreeGrafter"/>
</dbReference>
<accession>A0A2S2BZK4</accession>
<dbReference type="PANTHER" id="PTHR23407:SF1">
    <property type="entry name" value="5-FORMYLTETRAHYDROFOLATE CYCLO-LIGASE"/>
    <property type="match status" value="1"/>
</dbReference>
<keyword evidence="6" id="KW-0436">Ligase</keyword>
<dbReference type="GO" id="GO:0005524">
    <property type="term" value="F:ATP binding"/>
    <property type="evidence" value="ECO:0007669"/>
    <property type="project" value="UniProtKB-KW"/>
</dbReference>
<dbReference type="SUPFAM" id="SSF100950">
    <property type="entry name" value="NagB/RpiA/CoA transferase-like"/>
    <property type="match status" value="1"/>
</dbReference>
<organism evidence="6 7">
    <name type="scientific">Rhodococcus oxybenzonivorans</name>
    <dbReference type="NCBI Taxonomy" id="1990687"/>
    <lineage>
        <taxon>Bacteria</taxon>
        <taxon>Bacillati</taxon>
        <taxon>Actinomycetota</taxon>
        <taxon>Actinomycetes</taxon>
        <taxon>Mycobacteriales</taxon>
        <taxon>Nocardiaceae</taxon>
        <taxon>Rhodococcus</taxon>
    </lineage>
</organism>
<dbReference type="GO" id="GO:0030272">
    <property type="term" value="F:5-formyltetrahydrofolate cyclo-ligase activity"/>
    <property type="evidence" value="ECO:0007669"/>
    <property type="project" value="UniProtKB-EC"/>
</dbReference>
<comment type="catalytic activity">
    <reaction evidence="5">
        <text>(6S)-5-formyl-5,6,7,8-tetrahydrofolate + ATP = (6R)-5,10-methenyltetrahydrofolate + ADP + phosphate</text>
        <dbReference type="Rhea" id="RHEA:10488"/>
        <dbReference type="ChEBI" id="CHEBI:30616"/>
        <dbReference type="ChEBI" id="CHEBI:43474"/>
        <dbReference type="ChEBI" id="CHEBI:57455"/>
        <dbReference type="ChEBI" id="CHEBI:57457"/>
        <dbReference type="ChEBI" id="CHEBI:456216"/>
        <dbReference type="EC" id="6.3.3.2"/>
    </reaction>
</comment>
<dbReference type="AlphaFoldDB" id="A0A2S2BZK4"/>
<dbReference type="GO" id="GO:0035999">
    <property type="term" value="P:tetrahydrofolate interconversion"/>
    <property type="evidence" value="ECO:0007669"/>
    <property type="project" value="TreeGrafter"/>
</dbReference>
<dbReference type="KEGG" id="roz:CBI38_23140"/>
<comment type="similarity">
    <text evidence="1 5">Belongs to the 5-formyltetrahydrofolate cyclo-ligase family.</text>
</comment>
<keyword evidence="7" id="KW-1185">Reference proteome</keyword>
<name>A0A2S2BZK4_9NOCA</name>
<dbReference type="InterPro" id="IPR002698">
    <property type="entry name" value="FTHF_cligase"/>
</dbReference>
<dbReference type="PANTHER" id="PTHR23407">
    <property type="entry name" value="ATPASE INHIBITOR/5-FORMYLTETRAHYDROFOLATE CYCLO-LIGASE"/>
    <property type="match status" value="1"/>
</dbReference>